<reference evidence="5" key="1">
    <citation type="submission" date="2022-05" db="EMBL/GenBank/DDBJ databases">
        <title>An RpoN-dependent PEP-CTERM gene is involved in floc formation of an Aquincola tertiaricarbonis strain.</title>
        <authorList>
            <person name="Qiu D."/>
            <person name="Xia M."/>
        </authorList>
    </citation>
    <scope>NUCLEOTIDE SEQUENCE</scope>
    <source>
        <strain evidence="5">RN12</strain>
    </source>
</reference>
<feature type="domain" description="GGDEF" evidence="4">
    <location>
        <begin position="124"/>
        <end position="257"/>
    </location>
</feature>
<dbReference type="PANTHER" id="PTHR45138:SF9">
    <property type="entry name" value="DIGUANYLATE CYCLASE DGCM-RELATED"/>
    <property type="match status" value="1"/>
</dbReference>
<dbReference type="NCBIfam" id="TIGR00254">
    <property type="entry name" value="GGDEF"/>
    <property type="match status" value="1"/>
</dbReference>
<comment type="catalytic activity">
    <reaction evidence="2">
        <text>2 GTP = 3',3'-c-di-GMP + 2 diphosphate</text>
        <dbReference type="Rhea" id="RHEA:24898"/>
        <dbReference type="ChEBI" id="CHEBI:33019"/>
        <dbReference type="ChEBI" id="CHEBI:37565"/>
        <dbReference type="ChEBI" id="CHEBI:58805"/>
        <dbReference type="EC" id="2.7.7.65"/>
    </reaction>
</comment>
<keyword evidence="3" id="KW-0472">Membrane</keyword>
<evidence type="ECO:0000259" key="4">
    <source>
        <dbReference type="PROSITE" id="PS50887"/>
    </source>
</evidence>
<keyword evidence="3" id="KW-1133">Transmembrane helix</keyword>
<dbReference type="Pfam" id="PF00990">
    <property type="entry name" value="GGDEF"/>
    <property type="match status" value="1"/>
</dbReference>
<dbReference type="SUPFAM" id="SSF55073">
    <property type="entry name" value="Nucleotide cyclase"/>
    <property type="match status" value="1"/>
</dbReference>
<evidence type="ECO:0000313" key="5">
    <source>
        <dbReference type="EMBL" id="URI11651.1"/>
    </source>
</evidence>
<dbReference type="EC" id="2.7.7.65" evidence="1"/>
<protein>
    <recommendedName>
        <fullName evidence="1">diguanylate cyclase</fullName>
        <ecNumber evidence="1">2.7.7.65</ecNumber>
    </recommendedName>
</protein>
<name>A0ABY4SHC8_AQUTE</name>
<evidence type="ECO:0000313" key="6">
    <source>
        <dbReference type="Proteomes" id="UP001056201"/>
    </source>
</evidence>
<keyword evidence="6" id="KW-1185">Reference proteome</keyword>
<feature type="transmembrane region" description="Helical" evidence="3">
    <location>
        <begin position="56"/>
        <end position="81"/>
    </location>
</feature>
<feature type="transmembrane region" description="Helical" evidence="3">
    <location>
        <begin position="26"/>
        <end position="50"/>
    </location>
</feature>
<dbReference type="SMART" id="SM00267">
    <property type="entry name" value="GGDEF"/>
    <property type="match status" value="1"/>
</dbReference>
<dbReference type="InterPro" id="IPR029787">
    <property type="entry name" value="Nucleotide_cyclase"/>
</dbReference>
<proteinExistence type="predicted"/>
<dbReference type="PROSITE" id="PS50887">
    <property type="entry name" value="GGDEF"/>
    <property type="match status" value="1"/>
</dbReference>
<gene>
    <name evidence="5" type="ORF">MW290_22260</name>
</gene>
<sequence length="271" mass="28812">MLDSPFDSAWMRWLDRRVPTSRPWMLALPMALAAGASSGLVAGLACVALGRADVTAVALAAAAAGAVVAVVLGSLLCALALSMRQLHQRVTVMSTRDDLTGVLNRRQFMLLAEREWARCRRYEADGAVLLVDADHFRRINDHHGHAAGDALLREIVRVTGGLLRQADVLARADGESLLVLLPQTDPLGALDVAERVREHVAALQLDWQGLRVSTTVSIGVASMGATHTSLDALMADVDAALAAAKAAGRNCVRASPIQPRRSGEARPVISK</sequence>
<evidence type="ECO:0000256" key="3">
    <source>
        <dbReference type="SAM" id="Phobius"/>
    </source>
</evidence>
<dbReference type="PANTHER" id="PTHR45138">
    <property type="entry name" value="REGULATORY COMPONENTS OF SENSORY TRANSDUCTION SYSTEM"/>
    <property type="match status" value="1"/>
</dbReference>
<dbReference type="Proteomes" id="UP001056201">
    <property type="component" value="Chromosome 2"/>
</dbReference>
<organism evidence="5 6">
    <name type="scientific">Aquincola tertiaricarbonis</name>
    <dbReference type="NCBI Taxonomy" id="391953"/>
    <lineage>
        <taxon>Bacteria</taxon>
        <taxon>Pseudomonadati</taxon>
        <taxon>Pseudomonadota</taxon>
        <taxon>Betaproteobacteria</taxon>
        <taxon>Burkholderiales</taxon>
        <taxon>Sphaerotilaceae</taxon>
        <taxon>Aquincola</taxon>
    </lineage>
</organism>
<evidence type="ECO:0000256" key="2">
    <source>
        <dbReference type="ARBA" id="ARBA00034247"/>
    </source>
</evidence>
<dbReference type="InterPro" id="IPR043128">
    <property type="entry name" value="Rev_trsase/Diguanyl_cyclase"/>
</dbReference>
<evidence type="ECO:0000256" key="1">
    <source>
        <dbReference type="ARBA" id="ARBA00012528"/>
    </source>
</evidence>
<dbReference type="InterPro" id="IPR050469">
    <property type="entry name" value="Diguanylate_Cyclase"/>
</dbReference>
<dbReference type="Gene3D" id="3.30.70.270">
    <property type="match status" value="1"/>
</dbReference>
<accession>A0ABY4SHC8</accession>
<dbReference type="EMBL" id="CP097636">
    <property type="protein sequence ID" value="URI11651.1"/>
    <property type="molecule type" value="Genomic_DNA"/>
</dbReference>
<dbReference type="InterPro" id="IPR000160">
    <property type="entry name" value="GGDEF_dom"/>
</dbReference>
<dbReference type="CDD" id="cd01949">
    <property type="entry name" value="GGDEF"/>
    <property type="match status" value="1"/>
</dbReference>
<dbReference type="RefSeq" id="WP_250199843.1">
    <property type="nucleotide sequence ID" value="NZ_CP097636.1"/>
</dbReference>
<keyword evidence="3" id="KW-0812">Transmembrane</keyword>